<gene>
    <name evidence="1" type="ORF">S12H4_47040</name>
</gene>
<proteinExistence type="predicted"/>
<evidence type="ECO:0000313" key="1">
    <source>
        <dbReference type="EMBL" id="GAJ07352.1"/>
    </source>
</evidence>
<comment type="caution">
    <text evidence="1">The sequence shown here is derived from an EMBL/GenBank/DDBJ whole genome shotgun (WGS) entry which is preliminary data.</text>
</comment>
<feature type="non-terminal residue" evidence="1">
    <location>
        <position position="1"/>
    </location>
</feature>
<protein>
    <submittedName>
        <fullName evidence="1">Uncharacterized protein</fullName>
    </submittedName>
</protein>
<dbReference type="AlphaFoldDB" id="X1UUR3"/>
<organism evidence="1">
    <name type="scientific">marine sediment metagenome</name>
    <dbReference type="NCBI Taxonomy" id="412755"/>
    <lineage>
        <taxon>unclassified sequences</taxon>
        <taxon>metagenomes</taxon>
        <taxon>ecological metagenomes</taxon>
    </lineage>
</organism>
<accession>X1UUR3</accession>
<sequence length="78" mass="9225">SFKKKIAEIENEQAQWRNKPFPEWDKSEQAFWIDAYSWPPWKFNDLVGFIDIGTDGGNCVTADLYIKRKYFPKSHPSI</sequence>
<name>X1UUR3_9ZZZZ</name>
<dbReference type="EMBL" id="BARW01029244">
    <property type="protein sequence ID" value="GAJ07352.1"/>
    <property type="molecule type" value="Genomic_DNA"/>
</dbReference>
<reference evidence="1" key="1">
    <citation type="journal article" date="2014" name="Front. Microbiol.">
        <title>High frequency of phylogenetically diverse reductive dehalogenase-homologous genes in deep subseafloor sedimentary metagenomes.</title>
        <authorList>
            <person name="Kawai M."/>
            <person name="Futagami T."/>
            <person name="Toyoda A."/>
            <person name="Takaki Y."/>
            <person name="Nishi S."/>
            <person name="Hori S."/>
            <person name="Arai W."/>
            <person name="Tsubouchi T."/>
            <person name="Morono Y."/>
            <person name="Uchiyama I."/>
            <person name="Ito T."/>
            <person name="Fujiyama A."/>
            <person name="Inagaki F."/>
            <person name="Takami H."/>
        </authorList>
    </citation>
    <scope>NUCLEOTIDE SEQUENCE</scope>
    <source>
        <strain evidence="1">Expedition CK06-06</strain>
    </source>
</reference>